<gene>
    <name evidence="1" type="ORF">SAMN02745136_04205</name>
</gene>
<dbReference type="AlphaFoldDB" id="A0A1M6Y8X4"/>
<protein>
    <submittedName>
        <fullName evidence="1">Uncharacterized protein</fullName>
    </submittedName>
</protein>
<reference evidence="1 2" key="1">
    <citation type="submission" date="2016-11" db="EMBL/GenBank/DDBJ databases">
        <authorList>
            <person name="Jaros S."/>
            <person name="Januszkiewicz K."/>
            <person name="Wedrychowicz H."/>
        </authorList>
    </citation>
    <scope>NUCLEOTIDE SEQUENCE [LARGE SCALE GENOMIC DNA]</scope>
    <source>
        <strain evidence="1 2">DSM 15929</strain>
    </source>
</reference>
<dbReference type="STRING" id="1121322.SAMN02745136_04205"/>
<dbReference type="Proteomes" id="UP000184386">
    <property type="component" value="Unassembled WGS sequence"/>
</dbReference>
<accession>A0A1M6Y8X4</accession>
<evidence type="ECO:0000313" key="1">
    <source>
        <dbReference type="EMBL" id="SHL14727.1"/>
    </source>
</evidence>
<organism evidence="1 2">
    <name type="scientific">Anaerocolumna jejuensis DSM 15929</name>
    <dbReference type="NCBI Taxonomy" id="1121322"/>
    <lineage>
        <taxon>Bacteria</taxon>
        <taxon>Bacillati</taxon>
        <taxon>Bacillota</taxon>
        <taxon>Clostridia</taxon>
        <taxon>Lachnospirales</taxon>
        <taxon>Lachnospiraceae</taxon>
        <taxon>Anaerocolumna</taxon>
    </lineage>
</organism>
<sequence>MAEQIRVVMEYNQDGFLLYAENFCGAFTRGKSKEEAMSKFEMEIKQYLKWRTDSKASLEEKYEPFLVQEKVSDLNICDADSDIIFETEKVPLTREEYENLKQLVIKSAKDFNELYNSIPNKNYSVLSARKTFYGSVPRTAAEMYVHTNNVTSYYVGEIGALIENKEDILQNRIHALKEVERLPGYLDNKVIEGSYNEMWSLRKVLRRFLWHDRIHAKAMYRMAIKAFDKEIIKNPFYFEEK</sequence>
<evidence type="ECO:0000313" key="2">
    <source>
        <dbReference type="Proteomes" id="UP000184386"/>
    </source>
</evidence>
<keyword evidence="2" id="KW-1185">Reference proteome</keyword>
<name>A0A1M6Y8X4_9FIRM</name>
<dbReference type="RefSeq" id="WP_242962559.1">
    <property type="nucleotide sequence ID" value="NZ_FRAC01000024.1"/>
</dbReference>
<proteinExistence type="predicted"/>
<dbReference type="EMBL" id="FRAC01000024">
    <property type="protein sequence ID" value="SHL14727.1"/>
    <property type="molecule type" value="Genomic_DNA"/>
</dbReference>